<feature type="domain" description="Aminoglycoside phosphotransferase" evidence="1">
    <location>
        <begin position="16"/>
        <end position="224"/>
    </location>
</feature>
<protein>
    <submittedName>
        <fullName evidence="2">Thiamine kinase</fullName>
    </submittedName>
</protein>
<dbReference type="AlphaFoldDB" id="A0A662Z435"/>
<sequence>MEHFYQLGWVLETVNGESGSAYKAEQDGRKLFLKRNSSPFLLALSTEGIVPKLLWTKRIETGEVVTAQDWKNGRELKKEEMSSSRVPELLHKIHSSERLLTMLKKLGMAPMEPSLLLDKVNQTLSTEVIKNKTVRDALVYLETHQPTLSEKDIAVCHGDVNHHNWLLSDQNELFLVDWEGAMIADKAIDLGMMLYTYIDRDSWEEWLSHYGLELDIQLRKRMKWYTLIQTVTMIQWYEDNKRFNDMNRWIIFLDHVRRQDQFI</sequence>
<dbReference type="PANTHER" id="PTHR40086">
    <property type="entry name" value="PHOSPHOTRANSFERASE YTMP-RELATED"/>
    <property type="match status" value="1"/>
</dbReference>
<evidence type="ECO:0000313" key="2">
    <source>
        <dbReference type="EMBL" id="SEV87802.1"/>
    </source>
</evidence>
<dbReference type="InterPro" id="IPR052077">
    <property type="entry name" value="CcrZ_PhaseVar_Mediator"/>
</dbReference>
<dbReference type="PANTHER" id="PTHR40086:SF1">
    <property type="entry name" value="CELL CYCLE REGULATOR CCRZ"/>
    <property type="match status" value="1"/>
</dbReference>
<proteinExistence type="predicted"/>
<dbReference type="InterPro" id="IPR011009">
    <property type="entry name" value="Kinase-like_dom_sf"/>
</dbReference>
<dbReference type="GO" id="GO:0016301">
    <property type="term" value="F:kinase activity"/>
    <property type="evidence" value="ECO:0007669"/>
    <property type="project" value="UniProtKB-KW"/>
</dbReference>
<reference evidence="2 3" key="1">
    <citation type="submission" date="2016-10" db="EMBL/GenBank/DDBJ databases">
        <authorList>
            <person name="Varghese N."/>
            <person name="Submissions S."/>
        </authorList>
    </citation>
    <scope>NUCLEOTIDE SEQUENCE [LARGE SCALE GENOMIC DNA]</scope>
    <source>
        <strain evidence="2 3">IBRC-M10081</strain>
    </source>
</reference>
<evidence type="ECO:0000259" key="1">
    <source>
        <dbReference type="Pfam" id="PF01636"/>
    </source>
</evidence>
<dbReference type="SUPFAM" id="SSF56112">
    <property type="entry name" value="Protein kinase-like (PK-like)"/>
    <property type="match status" value="1"/>
</dbReference>
<accession>A0A662Z435</accession>
<dbReference type="EMBL" id="FOIT01000001">
    <property type="protein sequence ID" value="SEV87802.1"/>
    <property type="molecule type" value="Genomic_DNA"/>
</dbReference>
<dbReference type="InterPro" id="IPR002575">
    <property type="entry name" value="Aminoglycoside_PTrfase"/>
</dbReference>
<dbReference type="OrthoDB" id="3171511at2"/>
<keyword evidence="2" id="KW-0418">Kinase</keyword>
<dbReference type="Proteomes" id="UP000243605">
    <property type="component" value="Unassembled WGS sequence"/>
</dbReference>
<keyword evidence="3" id="KW-1185">Reference proteome</keyword>
<dbReference type="RefSeq" id="WP_091473877.1">
    <property type="nucleotide sequence ID" value="NZ_FOIT01000001.1"/>
</dbReference>
<organism evidence="2 3">
    <name type="scientific">Aliicoccus persicus</name>
    <dbReference type="NCBI Taxonomy" id="930138"/>
    <lineage>
        <taxon>Bacteria</taxon>
        <taxon>Bacillati</taxon>
        <taxon>Bacillota</taxon>
        <taxon>Bacilli</taxon>
        <taxon>Bacillales</taxon>
        <taxon>Staphylococcaceae</taxon>
        <taxon>Aliicoccus</taxon>
    </lineage>
</organism>
<keyword evidence="2" id="KW-0808">Transferase</keyword>
<dbReference type="Pfam" id="PF01636">
    <property type="entry name" value="APH"/>
    <property type="match status" value="1"/>
</dbReference>
<name>A0A662Z435_9STAP</name>
<evidence type="ECO:0000313" key="3">
    <source>
        <dbReference type="Proteomes" id="UP000243605"/>
    </source>
</evidence>
<dbReference type="Gene3D" id="3.90.1200.10">
    <property type="match status" value="1"/>
</dbReference>
<gene>
    <name evidence="2" type="ORF">SAMN05192557_0676</name>
</gene>